<accession>A0AAP0L1Q7</accession>
<evidence type="ECO:0000313" key="3">
    <source>
        <dbReference type="Proteomes" id="UP001420932"/>
    </source>
</evidence>
<name>A0AAP0L1Q7_9MAGN</name>
<feature type="compositionally biased region" description="Basic and acidic residues" evidence="1">
    <location>
        <begin position="1"/>
        <end position="24"/>
    </location>
</feature>
<keyword evidence="3" id="KW-1185">Reference proteome</keyword>
<gene>
    <name evidence="2" type="ORF">Syun_007290</name>
</gene>
<sequence length="109" mass="12777">MAGAWRQERPRGVRGLNPRDERAREGRRRGKDAERGSERDQRESRIEGREEGDRGENEGAKRASFRLVWGFGVVRTVIDTNLYKSIQISRRIKVRFLRYSLQFVVCLVD</sequence>
<proteinExistence type="predicted"/>
<dbReference type="Proteomes" id="UP001420932">
    <property type="component" value="Unassembled WGS sequence"/>
</dbReference>
<organism evidence="2 3">
    <name type="scientific">Stephania yunnanensis</name>
    <dbReference type="NCBI Taxonomy" id="152371"/>
    <lineage>
        <taxon>Eukaryota</taxon>
        <taxon>Viridiplantae</taxon>
        <taxon>Streptophyta</taxon>
        <taxon>Embryophyta</taxon>
        <taxon>Tracheophyta</taxon>
        <taxon>Spermatophyta</taxon>
        <taxon>Magnoliopsida</taxon>
        <taxon>Ranunculales</taxon>
        <taxon>Menispermaceae</taxon>
        <taxon>Menispermoideae</taxon>
        <taxon>Cissampelideae</taxon>
        <taxon>Stephania</taxon>
    </lineage>
</organism>
<feature type="compositionally biased region" description="Basic and acidic residues" evidence="1">
    <location>
        <begin position="31"/>
        <end position="59"/>
    </location>
</feature>
<reference evidence="2 3" key="1">
    <citation type="submission" date="2024-01" db="EMBL/GenBank/DDBJ databases">
        <title>Genome assemblies of Stephania.</title>
        <authorList>
            <person name="Yang L."/>
        </authorList>
    </citation>
    <scope>NUCLEOTIDE SEQUENCE [LARGE SCALE GENOMIC DNA]</scope>
    <source>
        <strain evidence="2">YNDBR</strain>
        <tissue evidence="2">Leaf</tissue>
    </source>
</reference>
<dbReference type="EMBL" id="JBBNAF010000003">
    <property type="protein sequence ID" value="KAK9160949.1"/>
    <property type="molecule type" value="Genomic_DNA"/>
</dbReference>
<dbReference type="AlphaFoldDB" id="A0AAP0L1Q7"/>
<feature type="region of interest" description="Disordered" evidence="1">
    <location>
        <begin position="1"/>
        <end position="59"/>
    </location>
</feature>
<protein>
    <submittedName>
        <fullName evidence="2">Uncharacterized protein</fullName>
    </submittedName>
</protein>
<evidence type="ECO:0000313" key="2">
    <source>
        <dbReference type="EMBL" id="KAK9160949.1"/>
    </source>
</evidence>
<evidence type="ECO:0000256" key="1">
    <source>
        <dbReference type="SAM" id="MobiDB-lite"/>
    </source>
</evidence>
<comment type="caution">
    <text evidence="2">The sequence shown here is derived from an EMBL/GenBank/DDBJ whole genome shotgun (WGS) entry which is preliminary data.</text>
</comment>